<proteinExistence type="predicted"/>
<dbReference type="AlphaFoldDB" id="A0A4R4BCE9"/>
<dbReference type="InterPro" id="IPR019493">
    <property type="entry name" value="Bacteriocin_IIb_lactacin-rel"/>
</dbReference>
<dbReference type="RefSeq" id="WP_078437334.1">
    <property type="nucleotide sequence ID" value="NZ_SMDF01000012.1"/>
</dbReference>
<accession>A0A4R4BCE9</accession>
<feature type="transmembrane region" description="Helical" evidence="1">
    <location>
        <begin position="20"/>
        <end position="52"/>
    </location>
</feature>
<evidence type="ECO:0000313" key="3">
    <source>
        <dbReference type="Proteomes" id="UP000295285"/>
    </source>
</evidence>
<reference evidence="2 3" key="1">
    <citation type="submission" date="2019-03" db="EMBL/GenBank/DDBJ databases">
        <title>Above-ground endophytic microbial communities from plants in different locations in the United States.</title>
        <authorList>
            <person name="Frank C."/>
        </authorList>
    </citation>
    <scope>NUCLEOTIDE SEQUENCE [LARGE SCALE GENOMIC DNA]</scope>
    <source>
        <strain evidence="2 3">LP_2_YM</strain>
    </source>
</reference>
<name>A0A4R4BCE9_BACTU</name>
<keyword evidence="1" id="KW-0812">Transmembrane</keyword>
<evidence type="ECO:0000313" key="2">
    <source>
        <dbReference type="EMBL" id="TCW53106.1"/>
    </source>
</evidence>
<protein>
    <submittedName>
        <fullName evidence="2">Bacteriocin-like protein</fullName>
    </submittedName>
</protein>
<keyword evidence="1" id="KW-1133">Transmembrane helix</keyword>
<dbReference type="EMBL" id="SMDG01000012">
    <property type="protein sequence ID" value="TCW53106.1"/>
    <property type="molecule type" value="Genomic_DNA"/>
</dbReference>
<evidence type="ECO:0000256" key="1">
    <source>
        <dbReference type="SAM" id="Phobius"/>
    </source>
</evidence>
<dbReference type="GO" id="GO:0042742">
    <property type="term" value="P:defense response to bacterium"/>
    <property type="evidence" value="ECO:0007669"/>
    <property type="project" value="InterPro"/>
</dbReference>
<dbReference type="Pfam" id="PF10439">
    <property type="entry name" value="Bacteriocin_IIc"/>
    <property type="match status" value="1"/>
</dbReference>
<organism evidence="2 3">
    <name type="scientific">Bacillus thuringiensis</name>
    <dbReference type="NCBI Taxonomy" id="1428"/>
    <lineage>
        <taxon>Bacteria</taxon>
        <taxon>Bacillati</taxon>
        <taxon>Bacillota</taxon>
        <taxon>Bacilli</taxon>
        <taxon>Bacillales</taxon>
        <taxon>Bacillaceae</taxon>
        <taxon>Bacillus</taxon>
        <taxon>Bacillus cereus group</taxon>
    </lineage>
</organism>
<keyword evidence="1" id="KW-0472">Membrane</keyword>
<sequence length="54" mass="5407">MKKMEILNEEELMEIEGGSWWQYAAAGAAAGTIGGPVGAVVGGTIGTIVGAVKS</sequence>
<comment type="caution">
    <text evidence="2">The sequence shown here is derived from an EMBL/GenBank/DDBJ whole genome shotgun (WGS) entry which is preliminary data.</text>
</comment>
<gene>
    <name evidence="2" type="ORF">EC910_11255</name>
</gene>
<dbReference type="Proteomes" id="UP000295285">
    <property type="component" value="Unassembled WGS sequence"/>
</dbReference>